<protein>
    <submittedName>
        <fullName evidence="2">Uncharacterized protein</fullName>
    </submittedName>
</protein>
<gene>
    <name evidence="2" type="ORF">Slati_1857600</name>
</gene>
<comment type="caution">
    <text evidence="2">The sequence shown here is derived from an EMBL/GenBank/DDBJ whole genome shotgun (WGS) entry which is preliminary data.</text>
</comment>
<feature type="region of interest" description="Disordered" evidence="1">
    <location>
        <begin position="31"/>
        <end position="52"/>
    </location>
</feature>
<evidence type="ECO:0000256" key="1">
    <source>
        <dbReference type="SAM" id="MobiDB-lite"/>
    </source>
</evidence>
<proteinExistence type="predicted"/>
<organism evidence="2">
    <name type="scientific">Sesamum latifolium</name>
    <dbReference type="NCBI Taxonomy" id="2727402"/>
    <lineage>
        <taxon>Eukaryota</taxon>
        <taxon>Viridiplantae</taxon>
        <taxon>Streptophyta</taxon>
        <taxon>Embryophyta</taxon>
        <taxon>Tracheophyta</taxon>
        <taxon>Spermatophyta</taxon>
        <taxon>Magnoliopsida</taxon>
        <taxon>eudicotyledons</taxon>
        <taxon>Gunneridae</taxon>
        <taxon>Pentapetalae</taxon>
        <taxon>asterids</taxon>
        <taxon>lamiids</taxon>
        <taxon>Lamiales</taxon>
        <taxon>Pedaliaceae</taxon>
        <taxon>Sesamum</taxon>
    </lineage>
</organism>
<dbReference type="EMBL" id="JACGWN010000006">
    <property type="protein sequence ID" value="KAL0447297.1"/>
    <property type="molecule type" value="Genomic_DNA"/>
</dbReference>
<evidence type="ECO:0000313" key="2">
    <source>
        <dbReference type="EMBL" id="KAL0447297.1"/>
    </source>
</evidence>
<reference evidence="2" key="1">
    <citation type="submission" date="2020-06" db="EMBL/GenBank/DDBJ databases">
        <authorList>
            <person name="Li T."/>
            <person name="Hu X."/>
            <person name="Zhang T."/>
            <person name="Song X."/>
            <person name="Zhang H."/>
            <person name="Dai N."/>
            <person name="Sheng W."/>
            <person name="Hou X."/>
            <person name="Wei L."/>
        </authorList>
    </citation>
    <scope>NUCLEOTIDE SEQUENCE</scope>
    <source>
        <strain evidence="2">KEN1</strain>
        <tissue evidence="2">Leaf</tissue>
    </source>
</reference>
<accession>A0AAW2WZE1</accession>
<name>A0AAW2WZE1_9LAMI</name>
<dbReference type="AlphaFoldDB" id="A0AAW2WZE1"/>
<reference evidence="2" key="2">
    <citation type="journal article" date="2024" name="Plant">
        <title>Genomic evolution and insights into agronomic trait innovations of Sesamum species.</title>
        <authorList>
            <person name="Miao H."/>
            <person name="Wang L."/>
            <person name="Qu L."/>
            <person name="Liu H."/>
            <person name="Sun Y."/>
            <person name="Le M."/>
            <person name="Wang Q."/>
            <person name="Wei S."/>
            <person name="Zheng Y."/>
            <person name="Lin W."/>
            <person name="Duan Y."/>
            <person name="Cao H."/>
            <person name="Xiong S."/>
            <person name="Wang X."/>
            <person name="Wei L."/>
            <person name="Li C."/>
            <person name="Ma Q."/>
            <person name="Ju M."/>
            <person name="Zhao R."/>
            <person name="Li G."/>
            <person name="Mu C."/>
            <person name="Tian Q."/>
            <person name="Mei H."/>
            <person name="Zhang T."/>
            <person name="Gao T."/>
            <person name="Zhang H."/>
        </authorList>
    </citation>
    <scope>NUCLEOTIDE SEQUENCE</scope>
    <source>
        <strain evidence="2">KEN1</strain>
    </source>
</reference>
<sequence length="52" mass="5956">MEAMLRYYASADDLETITCFFVFEDTREDPRNTPNPVVNLMESGYDAQATSE</sequence>